<dbReference type="InterPro" id="IPR004107">
    <property type="entry name" value="Integrase_SAM-like_N"/>
</dbReference>
<dbReference type="Gene3D" id="1.10.150.130">
    <property type="match status" value="1"/>
</dbReference>
<name>A0A329PH24_9LACT</name>
<dbReference type="Pfam" id="PF14659">
    <property type="entry name" value="Phage_int_SAM_3"/>
    <property type="match status" value="1"/>
</dbReference>
<evidence type="ECO:0000256" key="2">
    <source>
        <dbReference type="ARBA" id="ARBA00022908"/>
    </source>
</evidence>
<keyword evidence="4" id="KW-0233">DNA recombination</keyword>
<dbReference type="Pfam" id="PF00589">
    <property type="entry name" value="Phage_integrase"/>
    <property type="match status" value="1"/>
</dbReference>
<dbReference type="InterPro" id="IPR050808">
    <property type="entry name" value="Phage_Integrase"/>
</dbReference>
<dbReference type="AlphaFoldDB" id="A0A329PH24"/>
<evidence type="ECO:0000313" key="5">
    <source>
        <dbReference type="EMBL" id="KAA9238609.1"/>
    </source>
</evidence>
<dbReference type="InterPro" id="IPR002104">
    <property type="entry name" value="Integrase_catalytic"/>
</dbReference>
<dbReference type="InterPro" id="IPR011010">
    <property type="entry name" value="DNA_brk_join_enz"/>
</dbReference>
<dbReference type="PROSITE" id="PS51900">
    <property type="entry name" value="CB"/>
    <property type="match status" value="1"/>
</dbReference>
<proteinExistence type="inferred from homology"/>
<evidence type="ECO:0000256" key="1">
    <source>
        <dbReference type="ARBA" id="ARBA00008857"/>
    </source>
</evidence>
<keyword evidence="3" id="KW-0238">DNA-binding</keyword>
<protein>
    <submittedName>
        <fullName evidence="5">Site-specific integrase</fullName>
    </submittedName>
</protein>
<dbReference type="GO" id="GO:0006310">
    <property type="term" value="P:DNA recombination"/>
    <property type="evidence" value="ECO:0007669"/>
    <property type="project" value="UniProtKB-KW"/>
</dbReference>
<dbReference type="GO" id="GO:0015074">
    <property type="term" value="P:DNA integration"/>
    <property type="evidence" value="ECO:0007669"/>
    <property type="project" value="UniProtKB-KW"/>
</dbReference>
<dbReference type="InterPro" id="IPR013762">
    <property type="entry name" value="Integrase-like_cat_sf"/>
</dbReference>
<sequence>MCWLAIQEELKMTTYKYKTKKGEDRWGCKAYLGTDIQTGKQVNCYKKGFKTEAQAVKYLNQERVKFEAGEYKFKVKDYTFNELYEAWLERYSLSVKPSTLYQIKSIFKNHILPVFSDQKIKNITPSDIETAADTWNIQYKNYQRIYVYLNRILEWAVYKKRWLKENPCKFADLPNVKFTNDKKIRFYSKEELNKVLRSLEANAPYKWYVFFRLLAYTGLRRGEALALTWEDISFSNQVLSVSKNLSTGKQGPFLSTPKTKGSIRTISLDAITLKCLRKWKLEQAEYFLKLGIPVEKNNQVVFTSSTKNKHLYPTATDQFFRKFCKKYDLRFINVHGFRHTHCSLLFEAGVPMKDVKERLGHSNITTTMNIYTHVTKDSRKESADKFAAFMEN</sequence>
<evidence type="ECO:0000313" key="6">
    <source>
        <dbReference type="Proteomes" id="UP000326476"/>
    </source>
</evidence>
<evidence type="ECO:0000256" key="4">
    <source>
        <dbReference type="ARBA" id="ARBA00023172"/>
    </source>
</evidence>
<comment type="similarity">
    <text evidence="1">Belongs to the 'phage' integrase family.</text>
</comment>
<dbReference type="Gene3D" id="1.10.443.10">
    <property type="entry name" value="Intergrase catalytic core"/>
    <property type="match status" value="1"/>
</dbReference>
<accession>A0A329PH24</accession>
<organism evidence="5 6">
    <name type="scientific">Aerococcus tenax</name>
    <dbReference type="NCBI Taxonomy" id="3078812"/>
    <lineage>
        <taxon>Bacteria</taxon>
        <taxon>Bacillati</taxon>
        <taxon>Bacillota</taxon>
        <taxon>Bacilli</taxon>
        <taxon>Lactobacillales</taxon>
        <taxon>Aerococcaceae</taxon>
        <taxon>Aerococcus</taxon>
    </lineage>
</organism>
<comment type="caution">
    <text evidence="5">The sequence shown here is derived from an EMBL/GenBank/DDBJ whole genome shotgun (WGS) entry which is preliminary data.</text>
</comment>
<gene>
    <name evidence="5" type="ORF">F6I34_08170</name>
</gene>
<keyword evidence="6" id="KW-1185">Reference proteome</keyword>
<dbReference type="PANTHER" id="PTHR30629:SF2">
    <property type="entry name" value="PROPHAGE INTEGRASE INTS-RELATED"/>
    <property type="match status" value="1"/>
</dbReference>
<dbReference type="EMBL" id="VYVN01000024">
    <property type="protein sequence ID" value="KAA9238609.1"/>
    <property type="molecule type" value="Genomic_DNA"/>
</dbReference>
<dbReference type="SUPFAM" id="SSF56349">
    <property type="entry name" value="DNA breaking-rejoining enzymes"/>
    <property type="match status" value="1"/>
</dbReference>
<reference evidence="6" key="1">
    <citation type="submission" date="2019-09" db="EMBL/GenBank/DDBJ databases">
        <title>Draft genome sequence assemblies of isolates from the urinary tract.</title>
        <authorList>
            <person name="Mores C.R."/>
            <person name="Putonti C."/>
            <person name="Wolfe A.J."/>
        </authorList>
    </citation>
    <scope>NUCLEOTIDE SEQUENCE [LARGE SCALE GENOMIC DNA]</scope>
    <source>
        <strain evidence="6">UMB8614</strain>
    </source>
</reference>
<dbReference type="InterPro" id="IPR044068">
    <property type="entry name" value="CB"/>
</dbReference>
<keyword evidence="2" id="KW-0229">DNA integration</keyword>
<evidence type="ECO:0000256" key="3">
    <source>
        <dbReference type="ARBA" id="ARBA00023125"/>
    </source>
</evidence>
<dbReference type="InterPro" id="IPR010998">
    <property type="entry name" value="Integrase_recombinase_N"/>
</dbReference>
<dbReference type="Proteomes" id="UP000326476">
    <property type="component" value="Unassembled WGS sequence"/>
</dbReference>
<dbReference type="GO" id="GO:0003677">
    <property type="term" value="F:DNA binding"/>
    <property type="evidence" value="ECO:0007669"/>
    <property type="project" value="UniProtKB-UniRule"/>
</dbReference>
<dbReference type="CDD" id="cd01189">
    <property type="entry name" value="INT_ICEBs1_C_like"/>
    <property type="match status" value="1"/>
</dbReference>
<dbReference type="PANTHER" id="PTHR30629">
    <property type="entry name" value="PROPHAGE INTEGRASE"/>
    <property type="match status" value="1"/>
</dbReference>
<dbReference type="PROSITE" id="PS51898">
    <property type="entry name" value="TYR_RECOMBINASE"/>
    <property type="match status" value="1"/>
</dbReference>